<sequence length="260" mass="28378">MGTGSIQALQRRLGVAMTSVEAWGHAAEAHKHQGTCVDCFPGCLGCISRFLVRLVPGSVTWEDELADQTSGTNSQSCRALTPRMLKPSAGHRESRLSKARWILSNRKGPWGSRPPARCIKSSNSHRIFSIFLLQSAIMFLVNILVGLLALGSITDVLAAPVEARAVQDVEKRGIYGEYRPYDSYGDYSNIEKRSPKPEPVPGAAPEAADAEEGAGYGSYIPYSDYKSYGPVYNDYGKYHNYIKEKRGLEAAAEPVPEGAH</sequence>
<feature type="transmembrane region" description="Helical" evidence="2">
    <location>
        <begin position="127"/>
        <end position="150"/>
    </location>
</feature>
<comment type="caution">
    <text evidence="3">The sequence shown here is derived from an EMBL/GenBank/DDBJ whole genome shotgun (WGS) entry which is preliminary data.</text>
</comment>
<feature type="region of interest" description="Disordered" evidence="1">
    <location>
        <begin position="186"/>
        <end position="209"/>
    </location>
</feature>
<reference evidence="3 4" key="1">
    <citation type="submission" date="2024-04" db="EMBL/GenBank/DDBJ databases">
        <title>Phyllosticta paracitricarpa is synonymous to the EU quarantine fungus P. citricarpa based on phylogenomic analyses.</title>
        <authorList>
            <consortium name="Lawrence Berkeley National Laboratory"/>
            <person name="Van Ingen-Buijs V.A."/>
            <person name="Van Westerhoven A.C."/>
            <person name="Haridas S."/>
            <person name="Skiadas P."/>
            <person name="Martin F."/>
            <person name="Groenewald J.Z."/>
            <person name="Crous P.W."/>
            <person name="Seidl M.F."/>
        </authorList>
    </citation>
    <scope>NUCLEOTIDE SEQUENCE [LARGE SCALE GENOMIC DNA]</scope>
    <source>
        <strain evidence="3 4">CBS 123374</strain>
    </source>
</reference>
<dbReference type="EMBL" id="JBBWRZ010000013">
    <property type="protein sequence ID" value="KAK8223659.1"/>
    <property type="molecule type" value="Genomic_DNA"/>
</dbReference>
<keyword evidence="2" id="KW-0472">Membrane</keyword>
<proteinExistence type="predicted"/>
<gene>
    <name evidence="3" type="ORF">HDK90DRAFT_498602</name>
</gene>
<protein>
    <submittedName>
        <fullName evidence="3">Uncharacterized protein</fullName>
    </submittedName>
</protein>
<evidence type="ECO:0000313" key="4">
    <source>
        <dbReference type="Proteomes" id="UP001492380"/>
    </source>
</evidence>
<keyword evidence="2" id="KW-0812">Transmembrane</keyword>
<dbReference type="Proteomes" id="UP001492380">
    <property type="component" value="Unassembled WGS sequence"/>
</dbReference>
<accession>A0ABR1YA63</accession>
<name>A0ABR1YA63_9PEZI</name>
<evidence type="ECO:0000313" key="3">
    <source>
        <dbReference type="EMBL" id="KAK8223659.1"/>
    </source>
</evidence>
<keyword evidence="2" id="KW-1133">Transmembrane helix</keyword>
<evidence type="ECO:0000256" key="1">
    <source>
        <dbReference type="SAM" id="MobiDB-lite"/>
    </source>
</evidence>
<evidence type="ECO:0000256" key="2">
    <source>
        <dbReference type="SAM" id="Phobius"/>
    </source>
</evidence>
<keyword evidence="4" id="KW-1185">Reference proteome</keyword>
<organism evidence="3 4">
    <name type="scientific">Phyllosticta capitalensis</name>
    <dbReference type="NCBI Taxonomy" id="121624"/>
    <lineage>
        <taxon>Eukaryota</taxon>
        <taxon>Fungi</taxon>
        <taxon>Dikarya</taxon>
        <taxon>Ascomycota</taxon>
        <taxon>Pezizomycotina</taxon>
        <taxon>Dothideomycetes</taxon>
        <taxon>Dothideomycetes incertae sedis</taxon>
        <taxon>Botryosphaeriales</taxon>
        <taxon>Phyllostictaceae</taxon>
        <taxon>Phyllosticta</taxon>
    </lineage>
</organism>